<name>A0A7K3WQR6_9FLAO</name>
<dbReference type="RefSeq" id="WP_163284272.1">
    <property type="nucleotide sequence ID" value="NZ_JAAGVY010000009.1"/>
</dbReference>
<organism evidence="2 3">
    <name type="scientific">Cryomorpha ignava</name>
    <dbReference type="NCBI Taxonomy" id="101383"/>
    <lineage>
        <taxon>Bacteria</taxon>
        <taxon>Pseudomonadati</taxon>
        <taxon>Bacteroidota</taxon>
        <taxon>Flavobacteriia</taxon>
        <taxon>Flavobacteriales</taxon>
        <taxon>Cryomorphaceae</taxon>
        <taxon>Cryomorpha</taxon>
    </lineage>
</organism>
<reference evidence="2 3" key="1">
    <citation type="submission" date="2020-02" db="EMBL/GenBank/DDBJ databases">
        <title>Out from the shadows clarifying the taxonomy of the family Cryomorphaceae and related taxa by utilizing the GTDB taxonomic framework.</title>
        <authorList>
            <person name="Bowman J.P."/>
        </authorList>
    </citation>
    <scope>NUCLEOTIDE SEQUENCE [LARGE SCALE GENOMIC DNA]</scope>
    <source>
        <strain evidence="2 3">QSSC 1-22</strain>
    </source>
</reference>
<protein>
    <submittedName>
        <fullName evidence="2">FeoB-associated Cys-rich membrane protein</fullName>
    </submittedName>
</protein>
<evidence type="ECO:0000313" key="2">
    <source>
        <dbReference type="EMBL" id="NEN23242.1"/>
    </source>
</evidence>
<comment type="caution">
    <text evidence="2">The sequence shown here is derived from an EMBL/GenBank/DDBJ whole genome shotgun (WGS) entry which is preliminary data.</text>
</comment>
<gene>
    <name evidence="2" type="ORF">G3O08_06980</name>
</gene>
<keyword evidence="3" id="KW-1185">Reference proteome</keyword>
<sequence length="40" mass="4688">MQEVIVFILFFSIIAYAVYKFLRKPSGNGCSKCEFNHEKE</sequence>
<accession>A0A7K3WQR6</accession>
<keyword evidence="1" id="KW-0472">Membrane</keyword>
<keyword evidence="1" id="KW-1133">Transmembrane helix</keyword>
<dbReference type="EMBL" id="JAAGVY010000009">
    <property type="protein sequence ID" value="NEN23242.1"/>
    <property type="molecule type" value="Genomic_DNA"/>
</dbReference>
<proteinExistence type="predicted"/>
<dbReference type="Pfam" id="PF12669">
    <property type="entry name" value="FeoB_associated"/>
    <property type="match status" value="1"/>
</dbReference>
<evidence type="ECO:0000313" key="3">
    <source>
        <dbReference type="Proteomes" id="UP000486602"/>
    </source>
</evidence>
<dbReference type="Proteomes" id="UP000486602">
    <property type="component" value="Unassembled WGS sequence"/>
</dbReference>
<dbReference type="AlphaFoldDB" id="A0A7K3WQR6"/>
<feature type="transmembrane region" description="Helical" evidence="1">
    <location>
        <begin position="6"/>
        <end position="22"/>
    </location>
</feature>
<evidence type="ECO:0000256" key="1">
    <source>
        <dbReference type="SAM" id="Phobius"/>
    </source>
</evidence>
<keyword evidence="1" id="KW-0812">Transmembrane</keyword>